<protein>
    <submittedName>
        <fullName evidence="1">Uncharacterized protein</fullName>
    </submittedName>
</protein>
<reference evidence="1 2" key="1">
    <citation type="submission" date="2017-06" db="EMBL/GenBank/DDBJ databases">
        <title>Genome sequencing of cyanobaciteial culture collection at National Institute for Environmental Studies (NIES).</title>
        <authorList>
            <person name="Hirose Y."/>
            <person name="Shimura Y."/>
            <person name="Fujisawa T."/>
            <person name="Nakamura Y."/>
            <person name="Kawachi M."/>
        </authorList>
    </citation>
    <scope>NUCLEOTIDE SEQUENCE [LARGE SCALE GENOMIC DNA]</scope>
    <source>
        <strain evidence="1 2">NIES-21</strain>
    </source>
</reference>
<dbReference type="AlphaFoldDB" id="A0A1Z4GDZ9"/>
<evidence type="ECO:0000313" key="2">
    <source>
        <dbReference type="Proteomes" id="UP000218287"/>
    </source>
</evidence>
<dbReference type="OrthoDB" id="491027at2"/>
<dbReference type="EMBL" id="AP018174">
    <property type="protein sequence ID" value="BAY15707.1"/>
    <property type="molecule type" value="Genomic_DNA"/>
</dbReference>
<organism evidence="1 2">
    <name type="scientific">Anabaenopsis circularis NIES-21</name>
    <dbReference type="NCBI Taxonomy" id="1085406"/>
    <lineage>
        <taxon>Bacteria</taxon>
        <taxon>Bacillati</taxon>
        <taxon>Cyanobacteriota</taxon>
        <taxon>Cyanophyceae</taxon>
        <taxon>Nostocales</taxon>
        <taxon>Nodulariaceae</taxon>
        <taxon>Anabaenopsis</taxon>
    </lineage>
</organism>
<dbReference type="Proteomes" id="UP000218287">
    <property type="component" value="Chromosome"/>
</dbReference>
<gene>
    <name evidence="1" type="ORF">NIES21_15260</name>
</gene>
<sequence>MACNTGEKPIIRYSFNGGGERIYKTELSPVDIEILNGADSFEGNTENFSSEGFQLTFYSPNNFKYFDVVVLDYRIKDIGYLDLEVVSCGETTWSDTMITIDPNTISINPNIRCPIVTDQCMIKIKHNGNTIFRDKGKQPCNYTVQCGRCPEGQCECSTPNYPGYCCVDCAELAGEIKGIRNLVRSLKNGR</sequence>
<name>A0A1Z4GDZ9_9CYAN</name>
<keyword evidence="2" id="KW-1185">Reference proteome</keyword>
<accession>A0A1Z4GDZ9</accession>
<proteinExistence type="predicted"/>
<evidence type="ECO:0000313" key="1">
    <source>
        <dbReference type="EMBL" id="BAY15707.1"/>
    </source>
</evidence>